<evidence type="ECO:0000313" key="2">
    <source>
        <dbReference type="EMBL" id="MBB5159588.1"/>
    </source>
</evidence>
<reference evidence="2 3" key="1">
    <citation type="submission" date="2020-08" db="EMBL/GenBank/DDBJ databases">
        <title>Sequencing the genomes of 1000 actinobacteria strains.</title>
        <authorList>
            <person name="Klenk H.-P."/>
        </authorList>
    </citation>
    <scope>NUCLEOTIDE SEQUENCE [LARGE SCALE GENOMIC DNA]</scope>
    <source>
        <strain evidence="2 3">DSM 45584</strain>
    </source>
</reference>
<comment type="caution">
    <text evidence="2">The sequence shown here is derived from an EMBL/GenBank/DDBJ whole genome shotgun (WGS) entry which is preliminary data.</text>
</comment>
<dbReference type="Gene3D" id="3.30.365.10">
    <property type="entry name" value="Aldehyde oxidase/xanthine dehydrogenase, molybdopterin binding domain"/>
    <property type="match status" value="1"/>
</dbReference>
<dbReference type="PANTHER" id="PTHR47495:SF2">
    <property type="entry name" value="ALDEHYDE DEHYDROGENASE"/>
    <property type="match status" value="1"/>
</dbReference>
<evidence type="ECO:0000313" key="3">
    <source>
        <dbReference type="Proteomes" id="UP000584374"/>
    </source>
</evidence>
<gene>
    <name evidence="2" type="ORF">BJ970_007187</name>
</gene>
<sequence>MVGVFGCGRIINPRTARAQLVGGMIWGASHALLEASPIDGAGRFAGADLGAYHFAANADVSDVRVETVEEHDEVINELGAKGVGEIGVLGTAAAVANAVYHATGVRVRETPILLDTLVPDS</sequence>
<organism evidence="2 3">
    <name type="scientific">Saccharopolyspora phatthalungensis</name>
    <dbReference type="NCBI Taxonomy" id="664693"/>
    <lineage>
        <taxon>Bacteria</taxon>
        <taxon>Bacillati</taxon>
        <taxon>Actinomycetota</taxon>
        <taxon>Actinomycetes</taxon>
        <taxon>Pseudonocardiales</taxon>
        <taxon>Pseudonocardiaceae</taxon>
        <taxon>Saccharopolyspora</taxon>
    </lineage>
</organism>
<dbReference type="PANTHER" id="PTHR47495">
    <property type="entry name" value="ALDEHYDE DEHYDROGENASE"/>
    <property type="match status" value="1"/>
</dbReference>
<dbReference type="InterPro" id="IPR037165">
    <property type="entry name" value="AldOxase/xan_DH_Mopterin-bd_sf"/>
</dbReference>
<dbReference type="InterPro" id="IPR052516">
    <property type="entry name" value="N-heterocyclic_Hydroxylase"/>
</dbReference>
<dbReference type="GO" id="GO:0016491">
    <property type="term" value="F:oxidoreductase activity"/>
    <property type="evidence" value="ECO:0007669"/>
    <property type="project" value="InterPro"/>
</dbReference>
<name>A0A840QJR7_9PSEU</name>
<dbReference type="InterPro" id="IPR046867">
    <property type="entry name" value="AldOxase/xan_DH_MoCoBD2"/>
</dbReference>
<dbReference type="SUPFAM" id="SSF56003">
    <property type="entry name" value="Molybdenum cofactor-binding domain"/>
    <property type="match status" value="1"/>
</dbReference>
<proteinExistence type="predicted"/>
<dbReference type="Proteomes" id="UP000584374">
    <property type="component" value="Unassembled WGS sequence"/>
</dbReference>
<dbReference type="AlphaFoldDB" id="A0A840QJR7"/>
<protein>
    <submittedName>
        <fullName evidence="2">CO/xanthine dehydrogenase Mo-binding subunit</fullName>
    </submittedName>
</protein>
<accession>A0A840QJR7</accession>
<dbReference type="EMBL" id="JACHIW010000002">
    <property type="protein sequence ID" value="MBB5159588.1"/>
    <property type="molecule type" value="Genomic_DNA"/>
</dbReference>
<feature type="domain" description="Aldehyde oxidase/xanthine dehydrogenase second molybdopterin binding" evidence="1">
    <location>
        <begin position="2"/>
        <end position="60"/>
    </location>
</feature>
<evidence type="ECO:0000259" key="1">
    <source>
        <dbReference type="Pfam" id="PF20256"/>
    </source>
</evidence>
<dbReference type="Pfam" id="PF20256">
    <property type="entry name" value="MoCoBD_2"/>
    <property type="match status" value="1"/>
</dbReference>
<keyword evidence="3" id="KW-1185">Reference proteome</keyword>